<dbReference type="CDD" id="cd00144">
    <property type="entry name" value="MPP_PPP_family"/>
    <property type="match status" value="1"/>
</dbReference>
<accession>A0ABW2KTS3</accession>
<keyword evidence="2" id="KW-0378">Hydrolase</keyword>
<keyword evidence="3" id="KW-1185">Reference proteome</keyword>
<organism evidence="2 3">
    <name type="scientific">Rhodocista pekingensis</name>
    <dbReference type="NCBI Taxonomy" id="201185"/>
    <lineage>
        <taxon>Bacteria</taxon>
        <taxon>Pseudomonadati</taxon>
        <taxon>Pseudomonadota</taxon>
        <taxon>Alphaproteobacteria</taxon>
        <taxon>Rhodospirillales</taxon>
        <taxon>Azospirillaceae</taxon>
        <taxon>Rhodocista</taxon>
    </lineage>
</organism>
<dbReference type="Proteomes" id="UP001596456">
    <property type="component" value="Unassembled WGS sequence"/>
</dbReference>
<protein>
    <submittedName>
        <fullName evidence="2">Metallophosphoesterase family protein</fullName>
        <ecNumber evidence="2">3.1.-.-</ecNumber>
    </submittedName>
</protein>
<dbReference type="InterPro" id="IPR029052">
    <property type="entry name" value="Metallo-depent_PP-like"/>
</dbReference>
<sequence length="254" mass="28078">MIGSWFRRQTAKPPPRIATVPEGQRLYAIGDIHGRADLLDRLLERIRADAAAAPELQHTLVLLGDYVDRGLDSAGVVERLAGGPPPGFGMICLKGNHEDALLRFLEDPGVGVDWMRFGGLATLMSYGVRRRDGLPESVWLEEARLDLREKLPRHHLAFLTALRTHVAVGDYLFVHAGIRPGRPLHQQEEGDMLWIRDAFLASTTDHGALVVHGHSISEAPDVQPNRIGIDTGAYVTGRLTALVLEKSDRRFIVT</sequence>
<evidence type="ECO:0000313" key="2">
    <source>
        <dbReference type="EMBL" id="MFC7332859.1"/>
    </source>
</evidence>
<name>A0ABW2KTS3_9PROT</name>
<evidence type="ECO:0000259" key="1">
    <source>
        <dbReference type="Pfam" id="PF00149"/>
    </source>
</evidence>
<reference evidence="3" key="1">
    <citation type="journal article" date="2019" name="Int. J. Syst. Evol. Microbiol.">
        <title>The Global Catalogue of Microorganisms (GCM) 10K type strain sequencing project: providing services to taxonomists for standard genome sequencing and annotation.</title>
        <authorList>
            <consortium name="The Broad Institute Genomics Platform"/>
            <consortium name="The Broad Institute Genome Sequencing Center for Infectious Disease"/>
            <person name="Wu L."/>
            <person name="Ma J."/>
        </authorList>
    </citation>
    <scope>NUCLEOTIDE SEQUENCE [LARGE SCALE GENOMIC DNA]</scope>
    <source>
        <strain evidence="3">CGMCC 1.16275</strain>
    </source>
</reference>
<dbReference type="EC" id="3.1.-.-" evidence="2"/>
<dbReference type="Pfam" id="PF00149">
    <property type="entry name" value="Metallophos"/>
    <property type="match status" value="1"/>
</dbReference>
<dbReference type="Gene3D" id="3.60.21.10">
    <property type="match status" value="1"/>
</dbReference>
<dbReference type="PANTHER" id="PTHR42850:SF4">
    <property type="entry name" value="ZINC-DEPENDENT ENDOPOLYPHOSPHATASE"/>
    <property type="match status" value="1"/>
</dbReference>
<proteinExistence type="predicted"/>
<dbReference type="EMBL" id="JBHTCM010000007">
    <property type="protein sequence ID" value="MFC7332859.1"/>
    <property type="molecule type" value="Genomic_DNA"/>
</dbReference>
<dbReference type="InterPro" id="IPR004843">
    <property type="entry name" value="Calcineurin-like_PHP"/>
</dbReference>
<dbReference type="PANTHER" id="PTHR42850">
    <property type="entry name" value="METALLOPHOSPHOESTERASE"/>
    <property type="match status" value="1"/>
</dbReference>
<dbReference type="RefSeq" id="WP_377357573.1">
    <property type="nucleotide sequence ID" value="NZ_JBHTCM010000007.1"/>
</dbReference>
<comment type="caution">
    <text evidence="2">The sequence shown here is derived from an EMBL/GenBank/DDBJ whole genome shotgun (WGS) entry which is preliminary data.</text>
</comment>
<gene>
    <name evidence="2" type="ORF">ACFQPS_06760</name>
</gene>
<feature type="domain" description="Calcineurin-like phosphoesterase" evidence="1">
    <location>
        <begin position="25"/>
        <end position="217"/>
    </location>
</feature>
<dbReference type="GO" id="GO:0016787">
    <property type="term" value="F:hydrolase activity"/>
    <property type="evidence" value="ECO:0007669"/>
    <property type="project" value="UniProtKB-KW"/>
</dbReference>
<dbReference type="SUPFAM" id="SSF56300">
    <property type="entry name" value="Metallo-dependent phosphatases"/>
    <property type="match status" value="1"/>
</dbReference>
<evidence type="ECO:0000313" key="3">
    <source>
        <dbReference type="Proteomes" id="UP001596456"/>
    </source>
</evidence>
<dbReference type="InterPro" id="IPR050126">
    <property type="entry name" value="Ap4A_hydrolase"/>
</dbReference>